<sequence>MKEMSLVEHLEELRTIMVRVVLILAVSFVVCYSQGEVISELLLTPLRDALSNETNPGQIIYLGLLDKVLSQFQVAFWSSVIVSSPFWFYQLWKFIRPGLYEHEAKGVRPFVIVGFVLFWLGICFGYFIVFPLTFETLMGFGVSNVTANISLKEYLVLASKVLVFLGIIFQLPNLLLILGFMGIVTKQSLRGMRSYVYVGFAAISAVLTPPDVITMMGLWVPLVFLFEVGILAVALVVHPYLAKHHSS</sequence>
<evidence type="ECO:0000256" key="1">
    <source>
        <dbReference type="ARBA" id="ARBA00004141"/>
    </source>
</evidence>
<gene>
    <name evidence="5" type="primary">tatC</name>
    <name evidence="6" type="ORF">A9Q84_02370</name>
</gene>
<dbReference type="NCBIfam" id="TIGR00945">
    <property type="entry name" value="tatC"/>
    <property type="match status" value="1"/>
</dbReference>
<dbReference type="PANTHER" id="PTHR30371">
    <property type="entry name" value="SEC-INDEPENDENT PROTEIN TRANSLOCASE PROTEIN TATC"/>
    <property type="match status" value="1"/>
</dbReference>
<proteinExistence type="inferred from homology"/>
<comment type="caution">
    <text evidence="6">The sequence shown here is derived from an EMBL/GenBank/DDBJ whole genome shotgun (WGS) entry which is preliminary data.</text>
</comment>
<dbReference type="InterPro" id="IPR002033">
    <property type="entry name" value="TatC"/>
</dbReference>
<keyword evidence="5" id="KW-0811">Translocation</keyword>
<dbReference type="GO" id="GO:0043953">
    <property type="term" value="P:protein transport by the Tat complex"/>
    <property type="evidence" value="ECO:0007669"/>
    <property type="project" value="UniProtKB-UniRule"/>
</dbReference>
<evidence type="ECO:0000256" key="4">
    <source>
        <dbReference type="ARBA" id="ARBA00023136"/>
    </source>
</evidence>
<keyword evidence="5" id="KW-0653">Protein transport</keyword>
<dbReference type="PRINTS" id="PR01840">
    <property type="entry name" value="TATCFAMILY"/>
</dbReference>
<feature type="transmembrane region" description="Helical" evidence="5">
    <location>
        <begin position="219"/>
        <end position="241"/>
    </location>
</feature>
<comment type="subunit">
    <text evidence="5">Forms a complex with TatA.</text>
</comment>
<dbReference type="AlphaFoldDB" id="A0A1Y5FI85"/>
<keyword evidence="3 5" id="KW-1133">Transmembrane helix</keyword>
<feature type="transmembrane region" description="Helical" evidence="5">
    <location>
        <begin position="16"/>
        <end position="35"/>
    </location>
</feature>
<dbReference type="GO" id="GO:0033281">
    <property type="term" value="C:TAT protein transport complex"/>
    <property type="evidence" value="ECO:0007669"/>
    <property type="project" value="UniProtKB-UniRule"/>
</dbReference>
<dbReference type="PANTHER" id="PTHR30371:SF0">
    <property type="entry name" value="SEC-INDEPENDENT PROTEIN TRANSLOCASE PROTEIN TATC, CHLOROPLASTIC-RELATED"/>
    <property type="match status" value="1"/>
</dbReference>
<keyword evidence="5" id="KW-0813">Transport</keyword>
<dbReference type="GO" id="GO:0009977">
    <property type="term" value="F:proton motive force dependent protein transmembrane transporter activity"/>
    <property type="evidence" value="ECO:0007669"/>
    <property type="project" value="TreeGrafter"/>
</dbReference>
<name>A0A1Y5FI85_9BACT</name>
<keyword evidence="2 5" id="KW-0812">Transmembrane</keyword>
<keyword evidence="4 5" id="KW-0472">Membrane</keyword>
<comment type="similarity">
    <text evidence="5">Belongs to the TatC family.</text>
</comment>
<feature type="transmembrane region" description="Helical" evidence="5">
    <location>
        <begin position="72"/>
        <end position="89"/>
    </location>
</feature>
<dbReference type="EMBL" id="MAAO01000002">
    <property type="protein sequence ID" value="OUR99894.1"/>
    <property type="molecule type" value="Genomic_DNA"/>
</dbReference>
<feature type="transmembrane region" description="Helical" evidence="5">
    <location>
        <begin position="154"/>
        <end position="183"/>
    </location>
</feature>
<comment type="function">
    <text evidence="5">Part of the twin-arginine translocation (Tat) system that transports large folded proteins containing a characteristic twin-arginine motif in their signal peptide across membranes.</text>
</comment>
<organism evidence="6 7">
    <name type="scientific">Halobacteriovorax marinus</name>
    <dbReference type="NCBI Taxonomy" id="97084"/>
    <lineage>
        <taxon>Bacteria</taxon>
        <taxon>Pseudomonadati</taxon>
        <taxon>Bdellovibrionota</taxon>
        <taxon>Bacteriovoracia</taxon>
        <taxon>Bacteriovoracales</taxon>
        <taxon>Halobacteriovoraceae</taxon>
        <taxon>Halobacteriovorax</taxon>
    </lineage>
</organism>
<evidence type="ECO:0000313" key="6">
    <source>
        <dbReference type="EMBL" id="OUR99894.1"/>
    </source>
</evidence>
<comment type="subcellular location">
    <subcellularLocation>
        <location evidence="5">Cell membrane</location>
        <topology evidence="5">Multi-pass membrane protein</topology>
    </subcellularLocation>
    <subcellularLocation>
        <location evidence="1">Membrane</location>
        <topology evidence="1">Multi-pass membrane protein</topology>
    </subcellularLocation>
</comment>
<evidence type="ECO:0000256" key="3">
    <source>
        <dbReference type="ARBA" id="ARBA00022989"/>
    </source>
</evidence>
<dbReference type="HAMAP" id="MF_00902">
    <property type="entry name" value="TatC"/>
    <property type="match status" value="1"/>
</dbReference>
<keyword evidence="5" id="KW-1003">Cell membrane</keyword>
<evidence type="ECO:0000256" key="2">
    <source>
        <dbReference type="ARBA" id="ARBA00022692"/>
    </source>
</evidence>
<accession>A0A1Y5FI85</accession>
<evidence type="ECO:0000256" key="5">
    <source>
        <dbReference type="HAMAP-Rule" id="MF_00902"/>
    </source>
</evidence>
<dbReference type="Proteomes" id="UP000196531">
    <property type="component" value="Unassembled WGS sequence"/>
</dbReference>
<feature type="transmembrane region" description="Helical" evidence="5">
    <location>
        <begin position="110"/>
        <end position="134"/>
    </location>
</feature>
<reference evidence="7" key="1">
    <citation type="journal article" date="2017" name="Proc. Natl. Acad. Sci. U.S.A.">
        <title>Simulation of Deepwater Horizon oil plume reveals substrate specialization within a complex community of hydrocarbon-degraders.</title>
        <authorList>
            <person name="Hu P."/>
            <person name="Dubinsky E.A."/>
            <person name="Probst A.J."/>
            <person name="Wang J."/>
            <person name="Sieber C.M.K."/>
            <person name="Tom L.M."/>
            <person name="Gardinali P."/>
            <person name="Banfield J.F."/>
            <person name="Atlas R.M."/>
            <person name="Andersen G.L."/>
        </authorList>
    </citation>
    <scope>NUCLEOTIDE SEQUENCE [LARGE SCALE GENOMIC DNA]</scope>
</reference>
<evidence type="ECO:0000313" key="7">
    <source>
        <dbReference type="Proteomes" id="UP000196531"/>
    </source>
</evidence>
<feature type="transmembrane region" description="Helical" evidence="5">
    <location>
        <begin position="195"/>
        <end position="213"/>
    </location>
</feature>
<dbReference type="GO" id="GO:0065002">
    <property type="term" value="P:intracellular protein transmembrane transport"/>
    <property type="evidence" value="ECO:0007669"/>
    <property type="project" value="TreeGrafter"/>
</dbReference>
<dbReference type="Pfam" id="PF00902">
    <property type="entry name" value="TatC"/>
    <property type="match status" value="1"/>
</dbReference>
<protein>
    <recommendedName>
        <fullName evidence="5">Sec-independent protein translocase protein TatC</fullName>
    </recommendedName>
</protein>